<evidence type="ECO:0000313" key="3">
    <source>
        <dbReference type="EMBL" id="EOA18015.1"/>
    </source>
</evidence>
<dbReference type="EMBL" id="KB870811">
    <property type="protein sequence ID" value="EOA18015.1"/>
    <property type="molecule type" value="Genomic_DNA"/>
</dbReference>
<feature type="region of interest" description="Disordered" evidence="1">
    <location>
        <begin position="1"/>
        <end position="27"/>
    </location>
</feature>
<dbReference type="PROSITE" id="PS00028">
    <property type="entry name" value="ZINC_FINGER_C2H2_1"/>
    <property type="match status" value="1"/>
</dbReference>
<accession>R0H0C2</accession>
<reference evidence="4" key="1">
    <citation type="journal article" date="2013" name="Nat. Genet.">
        <title>The Capsella rubella genome and the genomic consequences of rapid mating system evolution.</title>
        <authorList>
            <person name="Slotte T."/>
            <person name="Hazzouri K.M."/>
            <person name="Agren J.A."/>
            <person name="Koenig D."/>
            <person name="Maumus F."/>
            <person name="Guo Y.L."/>
            <person name="Steige K."/>
            <person name="Platts A.E."/>
            <person name="Escobar J.S."/>
            <person name="Newman L.K."/>
            <person name="Wang W."/>
            <person name="Mandakova T."/>
            <person name="Vello E."/>
            <person name="Smith L.M."/>
            <person name="Henz S.R."/>
            <person name="Steffen J."/>
            <person name="Takuno S."/>
            <person name="Brandvain Y."/>
            <person name="Coop G."/>
            <person name="Andolfatto P."/>
            <person name="Hu T.T."/>
            <person name="Blanchette M."/>
            <person name="Clark R.M."/>
            <person name="Quesneville H."/>
            <person name="Nordborg M."/>
            <person name="Gaut B.S."/>
            <person name="Lysak M.A."/>
            <person name="Jenkins J."/>
            <person name="Grimwood J."/>
            <person name="Chapman J."/>
            <person name="Prochnik S."/>
            <person name="Shu S."/>
            <person name="Rokhsar D."/>
            <person name="Schmutz J."/>
            <person name="Weigel D."/>
            <person name="Wright S.I."/>
        </authorList>
    </citation>
    <scope>NUCLEOTIDE SEQUENCE [LARGE SCALE GENOMIC DNA]</scope>
    <source>
        <strain evidence="4">cv. Monte Gargano</strain>
    </source>
</reference>
<dbReference type="KEGG" id="crb:17878388"/>
<feature type="region of interest" description="Disordered" evidence="1">
    <location>
        <begin position="184"/>
        <end position="247"/>
    </location>
</feature>
<feature type="compositionally biased region" description="Gly residues" evidence="1">
    <location>
        <begin position="199"/>
        <end position="209"/>
    </location>
</feature>
<evidence type="ECO:0000256" key="1">
    <source>
        <dbReference type="SAM" id="MobiDB-lite"/>
    </source>
</evidence>
<dbReference type="OrthoDB" id="6077919at2759"/>
<name>R0H0C2_9BRAS</name>
<evidence type="ECO:0000313" key="4">
    <source>
        <dbReference type="Proteomes" id="UP000029121"/>
    </source>
</evidence>
<dbReference type="Proteomes" id="UP000029121">
    <property type="component" value="Unassembled WGS sequence"/>
</dbReference>
<dbReference type="AlphaFoldDB" id="R0H0C2"/>
<gene>
    <name evidence="3" type="ORF">CARUB_v10006450mg</name>
</gene>
<evidence type="ECO:0000259" key="2">
    <source>
        <dbReference type="PROSITE" id="PS00028"/>
    </source>
</evidence>
<keyword evidence="4" id="KW-1185">Reference proteome</keyword>
<organism evidence="3 4">
    <name type="scientific">Capsella rubella</name>
    <dbReference type="NCBI Taxonomy" id="81985"/>
    <lineage>
        <taxon>Eukaryota</taxon>
        <taxon>Viridiplantae</taxon>
        <taxon>Streptophyta</taxon>
        <taxon>Embryophyta</taxon>
        <taxon>Tracheophyta</taxon>
        <taxon>Spermatophyta</taxon>
        <taxon>Magnoliopsida</taxon>
        <taxon>eudicotyledons</taxon>
        <taxon>Gunneridae</taxon>
        <taxon>Pentapetalae</taxon>
        <taxon>rosids</taxon>
        <taxon>malvids</taxon>
        <taxon>Brassicales</taxon>
        <taxon>Brassicaceae</taxon>
        <taxon>Camelineae</taxon>
        <taxon>Capsella</taxon>
    </lineage>
</organism>
<feature type="domain" description="C2H2-type" evidence="2">
    <location>
        <begin position="147"/>
        <end position="167"/>
    </location>
</feature>
<dbReference type="InterPro" id="IPR013087">
    <property type="entry name" value="Znf_C2H2_type"/>
</dbReference>
<sequence>MSNADERKLTTEEEINESSDDDSGYLCTDEKGDFRQIVLGLPALSLAESFLADETTRNKAKVAATLIVTAAEEAVGKTDQPLAGTGSTVGAPDNKIKVGRPRVLLEALAAGSGSTTVGSTEDEEPIKKAKRKGAALLTNPPIGPPKCNICQKPFSSWKAVFGHLRQHKNRGYLGFLPPPTFDAAEERSGGTVAASSDGGASGLGTGGLGIDLNVSPIEEDEEAAFTPKFDLNRSPPQDDEEQGDKAE</sequence>
<proteinExistence type="predicted"/>
<dbReference type="STRING" id="81985.R0H0C2"/>
<feature type="compositionally biased region" description="Low complexity" evidence="1">
    <location>
        <begin position="189"/>
        <end position="198"/>
    </location>
</feature>
<dbReference type="PANTHER" id="PTHR47591">
    <property type="entry name" value="ZINC FINGER PROTEIN ZAT2-RELATED"/>
    <property type="match status" value="1"/>
</dbReference>
<feature type="compositionally biased region" description="Acidic residues" evidence="1">
    <location>
        <begin position="237"/>
        <end position="247"/>
    </location>
</feature>
<feature type="compositionally biased region" description="Acidic residues" evidence="1">
    <location>
        <begin position="12"/>
        <end position="23"/>
    </location>
</feature>
<dbReference type="eggNOG" id="KOG1721">
    <property type="taxonomic scope" value="Eukaryota"/>
</dbReference>
<protein>
    <recommendedName>
        <fullName evidence="2">C2H2-type domain-containing protein</fullName>
    </recommendedName>
</protein>
<feature type="compositionally biased region" description="Basic and acidic residues" evidence="1">
    <location>
        <begin position="1"/>
        <end position="11"/>
    </location>
</feature>
<dbReference type="PANTHER" id="PTHR47591:SF13">
    <property type="entry name" value="OS02G0293900 PROTEIN"/>
    <property type="match status" value="1"/>
</dbReference>